<sequence length="216" mass="26072">MIIKIFWHILLQNHWYCIVTCQLRILLYSGLYDACDSITIGCLGDKKERDYLQRFIIDMYPKIKIGYFSENPLEYEFPTLKLIEEDNSEYTGLYFHNKSVTKPNDTIISHWKYFLEEKILNQWGQHYQNILKGFDVSSVNYLRSPNHFSGNFWWFNREYIYNCPMVDKLNHNYRWHAEQWICMGKGNFYYPAFQEPGETVFKIKQHGNQKMSHIGE</sequence>
<name>A0A6M3ILI6_9ZZZZ</name>
<reference evidence="1" key="1">
    <citation type="submission" date="2020-03" db="EMBL/GenBank/DDBJ databases">
        <title>The deep terrestrial virosphere.</title>
        <authorList>
            <person name="Holmfeldt K."/>
            <person name="Nilsson E."/>
            <person name="Simone D."/>
            <person name="Lopez-Fernandez M."/>
            <person name="Wu X."/>
            <person name="de Brujin I."/>
            <person name="Lundin D."/>
            <person name="Andersson A."/>
            <person name="Bertilsson S."/>
            <person name="Dopson M."/>
        </authorList>
    </citation>
    <scope>NUCLEOTIDE SEQUENCE</scope>
    <source>
        <strain evidence="1">MM415B01455</strain>
    </source>
</reference>
<dbReference type="AlphaFoldDB" id="A0A6M3ILI6"/>
<evidence type="ECO:0000313" key="1">
    <source>
        <dbReference type="EMBL" id="QJA58399.1"/>
    </source>
</evidence>
<proteinExistence type="predicted"/>
<gene>
    <name evidence="1" type="ORF">MM415B01455_0002</name>
</gene>
<accession>A0A6M3ILI6</accession>
<organism evidence="1">
    <name type="scientific">viral metagenome</name>
    <dbReference type="NCBI Taxonomy" id="1070528"/>
    <lineage>
        <taxon>unclassified sequences</taxon>
        <taxon>metagenomes</taxon>
        <taxon>organismal metagenomes</taxon>
    </lineage>
</organism>
<protein>
    <submittedName>
        <fullName evidence="1">Uncharacterized protein</fullName>
    </submittedName>
</protein>
<dbReference type="EMBL" id="MT141322">
    <property type="protein sequence ID" value="QJA58399.1"/>
    <property type="molecule type" value="Genomic_DNA"/>
</dbReference>